<keyword evidence="1" id="KW-0067">ATP-binding</keyword>
<proteinExistence type="predicted"/>
<gene>
    <name evidence="1" type="primary">snf21_2</name>
    <name evidence="1" type="ORF">IWQ57_005811</name>
</gene>
<name>A0ACC1JLD9_9FUNG</name>
<protein>
    <submittedName>
        <fullName evidence="1">ATP-dependent DNA helicase Snf21</fullName>
    </submittedName>
</protein>
<accession>A0ACC1JLD9</accession>
<reference evidence="1" key="1">
    <citation type="submission" date="2022-07" db="EMBL/GenBank/DDBJ databases">
        <title>Phylogenomic reconstructions and comparative analyses of Kickxellomycotina fungi.</title>
        <authorList>
            <person name="Reynolds N.K."/>
            <person name="Stajich J.E."/>
            <person name="Barry K."/>
            <person name="Grigoriev I.V."/>
            <person name="Crous P."/>
            <person name="Smith M.E."/>
        </authorList>
    </citation>
    <scope>NUCLEOTIDE SEQUENCE</scope>
    <source>
        <strain evidence="1">CBS 109366</strain>
    </source>
</reference>
<comment type="caution">
    <text evidence="1">The sequence shown here is derived from an EMBL/GenBank/DDBJ whole genome shotgun (WGS) entry which is preliminary data.</text>
</comment>
<keyword evidence="1" id="KW-0378">Hydrolase</keyword>
<dbReference type="EMBL" id="JANBUJ010002990">
    <property type="protein sequence ID" value="KAJ2762383.1"/>
    <property type="molecule type" value="Genomic_DNA"/>
</dbReference>
<dbReference type="Proteomes" id="UP001140234">
    <property type="component" value="Unassembled WGS sequence"/>
</dbReference>
<keyword evidence="1" id="KW-0347">Helicase</keyword>
<evidence type="ECO:0000313" key="1">
    <source>
        <dbReference type="EMBL" id="KAJ2762383.1"/>
    </source>
</evidence>
<evidence type="ECO:0000313" key="2">
    <source>
        <dbReference type="Proteomes" id="UP001140234"/>
    </source>
</evidence>
<keyword evidence="2" id="KW-1185">Reference proteome</keyword>
<organism evidence="1 2">
    <name type="scientific">Coemansia nantahalensis</name>
    <dbReference type="NCBI Taxonomy" id="2789366"/>
    <lineage>
        <taxon>Eukaryota</taxon>
        <taxon>Fungi</taxon>
        <taxon>Fungi incertae sedis</taxon>
        <taxon>Zoopagomycota</taxon>
        <taxon>Kickxellomycotina</taxon>
        <taxon>Kickxellomycetes</taxon>
        <taxon>Kickxellales</taxon>
        <taxon>Kickxellaceae</taxon>
        <taxon>Coemansia</taxon>
    </lineage>
</organism>
<sequence>SRRKTGAADLLPPGARAQLDAAFDAAFAAVEACTDPEHGRRRCDLFLELPNRRDYPDYYVIIRHPIAIKVIRRNVKAHRYASVADFHRDWRLMFDNARTYNEEGSLVYDDACALQRALEAALSTATGDDYASPMGSQPLPAPPAAVAADAPPAAPAVHPAAPGTDGNEPGDAGI</sequence>
<keyword evidence="1" id="KW-0547">Nucleotide-binding</keyword>
<feature type="non-terminal residue" evidence="1">
    <location>
        <position position="1"/>
    </location>
</feature>